<gene>
    <name evidence="2" type="ORF">SSS_7007</name>
</gene>
<name>A0A834R1Z6_SARSC</name>
<dbReference type="Proteomes" id="UP000070412">
    <property type="component" value="Unassembled WGS sequence"/>
</dbReference>
<evidence type="ECO:0000313" key="4">
    <source>
        <dbReference type="Proteomes" id="UP000070412"/>
    </source>
</evidence>
<organism evidence="2">
    <name type="scientific">Sarcoptes scabiei</name>
    <name type="common">Itch mite</name>
    <name type="synonym">Acarus scabiei</name>
    <dbReference type="NCBI Taxonomy" id="52283"/>
    <lineage>
        <taxon>Eukaryota</taxon>
        <taxon>Metazoa</taxon>
        <taxon>Ecdysozoa</taxon>
        <taxon>Arthropoda</taxon>
        <taxon>Chelicerata</taxon>
        <taxon>Arachnida</taxon>
        <taxon>Acari</taxon>
        <taxon>Acariformes</taxon>
        <taxon>Sarcoptiformes</taxon>
        <taxon>Astigmata</taxon>
        <taxon>Psoroptidia</taxon>
        <taxon>Sarcoptoidea</taxon>
        <taxon>Sarcoptidae</taxon>
        <taxon>Sarcoptinae</taxon>
        <taxon>Sarcoptes</taxon>
    </lineage>
</organism>
<feature type="region of interest" description="Disordered" evidence="1">
    <location>
        <begin position="1"/>
        <end position="28"/>
    </location>
</feature>
<dbReference type="AlphaFoldDB" id="A0A834R1Z6"/>
<reference evidence="4" key="1">
    <citation type="journal article" date="2020" name="PLoS Negl. Trop. Dis.">
        <title>High-quality nuclear genome for Sarcoptes scabiei-A critical resource for a neglected parasite.</title>
        <authorList>
            <person name="Korhonen P.K."/>
            <person name="Gasser R.B."/>
            <person name="Ma G."/>
            <person name="Wang T."/>
            <person name="Stroehlein A.J."/>
            <person name="Young N.D."/>
            <person name="Ang C.S."/>
            <person name="Fernando D.D."/>
            <person name="Lu H.C."/>
            <person name="Taylor S."/>
            <person name="Reynolds S.L."/>
            <person name="Mofiz E."/>
            <person name="Najaraj S.H."/>
            <person name="Gowda H."/>
            <person name="Madugundu A."/>
            <person name="Renuse S."/>
            <person name="Holt D."/>
            <person name="Pandey A."/>
            <person name="Papenfuss A.T."/>
            <person name="Fischer K."/>
        </authorList>
    </citation>
    <scope>NUCLEOTIDE SEQUENCE [LARGE SCALE GENOMIC DNA]</scope>
</reference>
<accession>A0A834R1Z6</accession>
<dbReference type="EMBL" id="WVUK01000066">
    <property type="protein sequence ID" value="KAF7488418.1"/>
    <property type="molecule type" value="Genomic_DNA"/>
</dbReference>
<reference evidence="2" key="2">
    <citation type="submission" date="2020-01" db="EMBL/GenBank/DDBJ databases">
        <authorList>
            <person name="Korhonen P.K.K."/>
            <person name="Guangxu M.G."/>
            <person name="Wang T.W."/>
            <person name="Stroehlein A.J.S."/>
            <person name="Young N.D."/>
            <person name="Ang C.-S.A."/>
            <person name="Fernando D.W.F."/>
            <person name="Lu H.L."/>
            <person name="Taylor S.T."/>
            <person name="Ehtesham M.E.M."/>
            <person name="Najaraj S.H.N."/>
            <person name="Harsha G.H.G."/>
            <person name="Madugundu A.M."/>
            <person name="Renuse S.R."/>
            <person name="Holt D.H."/>
            <person name="Pandey A.P."/>
            <person name="Papenfuss A.P."/>
            <person name="Gasser R.B.G."/>
            <person name="Fischer K.F."/>
        </authorList>
    </citation>
    <scope>NUCLEOTIDE SEQUENCE</scope>
    <source>
        <strain evidence="2">SSS_KF_BRIS2020</strain>
    </source>
</reference>
<proteinExistence type="predicted"/>
<sequence>MQEKKMLAKNDNHNDHRTSNNNDGGCESNQIDLKSIDLLSTIANKQAISSSSLSPSMINAKAVLVRTTTENAAAIIVSRHQKEGICFVDFGKELIQQ</sequence>
<feature type="compositionally biased region" description="Basic and acidic residues" evidence="1">
    <location>
        <begin position="1"/>
        <end position="18"/>
    </location>
</feature>
<evidence type="ECO:0000256" key="1">
    <source>
        <dbReference type="SAM" id="MobiDB-lite"/>
    </source>
</evidence>
<protein>
    <submittedName>
        <fullName evidence="2 3">Uncharacterized protein</fullName>
    </submittedName>
</protein>
<feature type="compositionally biased region" description="Polar residues" evidence="1">
    <location>
        <begin position="19"/>
        <end position="28"/>
    </location>
</feature>
<keyword evidence="4" id="KW-1185">Reference proteome</keyword>
<reference evidence="3" key="3">
    <citation type="submission" date="2022-06" db="UniProtKB">
        <authorList>
            <consortium name="EnsemblMetazoa"/>
        </authorList>
    </citation>
    <scope>IDENTIFICATION</scope>
</reference>
<evidence type="ECO:0000313" key="3">
    <source>
        <dbReference type="EnsemblMetazoa" id="KAF7488418.1"/>
    </source>
</evidence>
<dbReference type="EnsemblMetazoa" id="SSS_7007s_mrna">
    <property type="protein sequence ID" value="KAF7488418.1"/>
    <property type="gene ID" value="SSS_7007"/>
</dbReference>
<evidence type="ECO:0000313" key="2">
    <source>
        <dbReference type="EMBL" id="KAF7488418.1"/>
    </source>
</evidence>